<dbReference type="PANTHER" id="PTHR43819">
    <property type="entry name" value="ARCHAEAL-TYPE GLUTAMATE SYNTHASE [NADPH]"/>
    <property type="match status" value="1"/>
</dbReference>
<name>A0A0J9EE86_9RHOB</name>
<dbReference type="PIRSF" id="PIRSF500061">
    <property type="entry name" value="GOGAT_lg2_archl"/>
    <property type="match status" value="1"/>
</dbReference>
<dbReference type="STRING" id="1675527.AIOL_000189"/>
<dbReference type="PIRSF" id="PIRSF006429">
    <property type="entry name" value="GOGAT_lg_2"/>
    <property type="match status" value="1"/>
</dbReference>
<keyword evidence="3" id="KW-0479">Metal-binding</keyword>
<dbReference type="InterPro" id="IPR002932">
    <property type="entry name" value="Glu_synthdom"/>
</dbReference>
<evidence type="ECO:0000256" key="1">
    <source>
        <dbReference type="ARBA" id="ARBA00009716"/>
    </source>
</evidence>
<evidence type="ECO:0000259" key="8">
    <source>
        <dbReference type="PROSITE" id="PS51296"/>
    </source>
</evidence>
<dbReference type="Gene3D" id="3.20.20.70">
    <property type="entry name" value="Aldolase class I"/>
    <property type="match status" value="1"/>
</dbReference>
<dbReference type="RefSeq" id="WP_049641171.1">
    <property type="nucleotide sequence ID" value="NZ_LFTY01000001.1"/>
</dbReference>
<sequence length="537" mass="57703">MQKTAIIALDDLPDRKPKYALVGEVDLVVVRFDAEVSVFYGRCLHRGALMSDGFVSGKNLICGVHFWDYRLDSGVSEYANEEALPRFQSWVADGQVWVDADEIAGWAQENPQPYNRDAYLGLYADPSHGEKEETYTGLIQQYARDGLSKTGHHGKVESMGVPRGALPDWDDIQILTAQLHKPPLLDDDPVGTEVVIGPNAQKPLRLKIPLFVSDMSFGALSEPAKVALATGAELAGTGICSGEGGMLPEEQAANSRYFYELASARFGFDWDKLMGVQAFHFKGGQGAKTGTGGHLPGKKNKGKIAEVRGIPAGTDAISPPRFPDWTEPAQIKEFADEVRDRTGGIPIGYKLSAQHIERDIDAALEIGVDYIILDGRGGGTGAAPILFRDNISVPTIPALARARRHLGESRDVTLVITGGLRKPADFVKAMALGADAVALSNAPMQAIGCLGMRACHTNNCPVGIATQKPHLVSRIVVEKSARQLANFFEASAGLMQVMARACGHDHVSKFNAGDLTTWKREMADLSGVAFGGIGASQ</sequence>
<dbReference type="InterPro" id="IPR013785">
    <property type="entry name" value="Aldolase_TIM"/>
</dbReference>
<gene>
    <name evidence="9" type="ORF">AIOL_000189</name>
</gene>
<dbReference type="InterPro" id="IPR017941">
    <property type="entry name" value="Rieske_2Fe-2S"/>
</dbReference>
<dbReference type="InterPro" id="IPR036922">
    <property type="entry name" value="Rieske_2Fe-2S_sf"/>
</dbReference>
<evidence type="ECO:0000256" key="5">
    <source>
        <dbReference type="ARBA" id="ARBA00023004"/>
    </source>
</evidence>
<evidence type="ECO:0000313" key="10">
    <source>
        <dbReference type="Proteomes" id="UP000037178"/>
    </source>
</evidence>
<dbReference type="PROSITE" id="PS51296">
    <property type="entry name" value="RIESKE"/>
    <property type="match status" value="1"/>
</dbReference>
<dbReference type="GO" id="GO:0051537">
    <property type="term" value="F:2 iron, 2 sulfur cluster binding"/>
    <property type="evidence" value="ECO:0007669"/>
    <property type="project" value="UniProtKB-KW"/>
</dbReference>
<dbReference type="AlphaFoldDB" id="A0A0J9EE86"/>
<dbReference type="EMBL" id="LFTY01000001">
    <property type="protein sequence ID" value="KMW60039.1"/>
    <property type="molecule type" value="Genomic_DNA"/>
</dbReference>
<dbReference type="Pfam" id="PF00355">
    <property type="entry name" value="Rieske"/>
    <property type="match status" value="1"/>
</dbReference>
<keyword evidence="2" id="KW-0001">2Fe-2S</keyword>
<dbReference type="Gene3D" id="2.102.10.10">
    <property type="entry name" value="Rieske [2Fe-2S] iron-sulphur domain"/>
    <property type="match status" value="1"/>
</dbReference>
<dbReference type="CDD" id="cd03467">
    <property type="entry name" value="Rieske"/>
    <property type="match status" value="1"/>
</dbReference>
<dbReference type="Pfam" id="PF01645">
    <property type="entry name" value="Glu_synthase"/>
    <property type="match status" value="1"/>
</dbReference>
<protein>
    <submittedName>
        <fullName evidence="9">Glutamate synthase [NADPH] large chain</fullName>
        <ecNumber evidence="9">1.4.1.13</ecNumber>
    </submittedName>
</protein>
<evidence type="ECO:0000256" key="3">
    <source>
        <dbReference type="ARBA" id="ARBA00022723"/>
    </source>
</evidence>
<dbReference type="PANTHER" id="PTHR43819:SF1">
    <property type="entry name" value="ARCHAEAL-TYPE GLUTAMATE SYNTHASE [NADPH]"/>
    <property type="match status" value="1"/>
</dbReference>
<comment type="similarity">
    <text evidence="1 7">Belongs to the glutamate synthase family.</text>
</comment>
<proteinExistence type="inferred from homology"/>
<dbReference type="PATRIC" id="fig|1675527.3.peg.226"/>
<dbReference type="GO" id="GO:0004355">
    <property type="term" value="F:glutamate synthase (NADPH) activity"/>
    <property type="evidence" value="ECO:0007669"/>
    <property type="project" value="UniProtKB-EC"/>
</dbReference>
<reference evidence="9 10" key="1">
    <citation type="submission" date="2015-06" db="EMBL/GenBank/DDBJ databases">
        <title>Draft genome sequence of an Alphaproteobacteria species associated to the Mediterranean sponge Oscarella lobularis.</title>
        <authorList>
            <person name="Jourda C."/>
            <person name="Santini S."/>
            <person name="Claverie J.-M."/>
        </authorList>
    </citation>
    <scope>NUCLEOTIDE SEQUENCE [LARGE SCALE GENOMIC DNA]</scope>
    <source>
        <strain evidence="9">IGS</strain>
    </source>
</reference>
<keyword evidence="5" id="KW-0408">Iron</keyword>
<evidence type="ECO:0000256" key="4">
    <source>
        <dbReference type="ARBA" id="ARBA00023002"/>
    </source>
</evidence>
<organism evidence="9 10">
    <name type="scientific">Candidatus Rhodobacter oscarellae</name>
    <dbReference type="NCBI Taxonomy" id="1675527"/>
    <lineage>
        <taxon>Bacteria</taxon>
        <taxon>Pseudomonadati</taxon>
        <taxon>Pseudomonadota</taxon>
        <taxon>Alphaproteobacteria</taxon>
        <taxon>Rhodobacterales</taxon>
        <taxon>Rhodobacter group</taxon>
        <taxon>Rhodobacter</taxon>
    </lineage>
</organism>
<keyword evidence="4 9" id="KW-0560">Oxidoreductase</keyword>
<dbReference type="GO" id="GO:0006537">
    <property type="term" value="P:glutamate biosynthetic process"/>
    <property type="evidence" value="ECO:0007669"/>
    <property type="project" value="InterPro"/>
</dbReference>
<feature type="domain" description="Rieske" evidence="8">
    <location>
        <begin position="4"/>
        <end position="98"/>
    </location>
</feature>
<dbReference type="InterPro" id="IPR024188">
    <property type="entry name" value="GltB"/>
</dbReference>
<dbReference type="OrthoDB" id="9795032at2"/>
<keyword evidence="6" id="KW-0411">Iron-sulfur</keyword>
<evidence type="ECO:0000256" key="6">
    <source>
        <dbReference type="ARBA" id="ARBA00023014"/>
    </source>
</evidence>
<dbReference type="SUPFAM" id="SSF50022">
    <property type="entry name" value="ISP domain"/>
    <property type="match status" value="1"/>
</dbReference>
<keyword evidence="10" id="KW-1185">Reference proteome</keyword>
<dbReference type="InterPro" id="IPR043578">
    <property type="entry name" value="GltB_archl_type"/>
</dbReference>
<dbReference type="Proteomes" id="UP000037178">
    <property type="component" value="Unassembled WGS sequence"/>
</dbReference>
<dbReference type="SUPFAM" id="SSF51395">
    <property type="entry name" value="FMN-linked oxidoreductases"/>
    <property type="match status" value="1"/>
</dbReference>
<evidence type="ECO:0000313" key="9">
    <source>
        <dbReference type="EMBL" id="KMW60039.1"/>
    </source>
</evidence>
<comment type="caution">
    <text evidence="9">The sequence shown here is derived from an EMBL/GenBank/DDBJ whole genome shotgun (WGS) entry which is preliminary data.</text>
</comment>
<dbReference type="GO" id="GO:0046872">
    <property type="term" value="F:metal ion binding"/>
    <property type="evidence" value="ECO:0007669"/>
    <property type="project" value="UniProtKB-KW"/>
</dbReference>
<evidence type="ECO:0000256" key="2">
    <source>
        <dbReference type="ARBA" id="ARBA00022714"/>
    </source>
</evidence>
<evidence type="ECO:0000256" key="7">
    <source>
        <dbReference type="PIRNR" id="PIRNR006429"/>
    </source>
</evidence>
<dbReference type="CDD" id="cd02808">
    <property type="entry name" value="GltS_FMN"/>
    <property type="match status" value="1"/>
</dbReference>
<dbReference type="EC" id="1.4.1.13" evidence="9"/>
<accession>A0A0J9EE86</accession>